<evidence type="ECO:0008006" key="4">
    <source>
        <dbReference type="Google" id="ProtNLM"/>
    </source>
</evidence>
<keyword evidence="3" id="KW-1185">Reference proteome</keyword>
<proteinExistence type="predicted"/>
<feature type="transmembrane region" description="Helical" evidence="1">
    <location>
        <begin position="61"/>
        <end position="82"/>
    </location>
</feature>
<evidence type="ECO:0000256" key="1">
    <source>
        <dbReference type="SAM" id="Phobius"/>
    </source>
</evidence>
<organism evidence="2 3">
    <name type="scientific">Terrimonas ginsenosidimutans</name>
    <dbReference type="NCBI Taxonomy" id="2908004"/>
    <lineage>
        <taxon>Bacteria</taxon>
        <taxon>Pseudomonadati</taxon>
        <taxon>Bacteroidota</taxon>
        <taxon>Chitinophagia</taxon>
        <taxon>Chitinophagales</taxon>
        <taxon>Chitinophagaceae</taxon>
        <taxon>Terrimonas</taxon>
    </lineage>
</organism>
<name>A0ABS9KRV9_9BACT</name>
<protein>
    <recommendedName>
        <fullName evidence="4">Histidine kinase N-terminal 7TM region domain-containing protein</fullName>
    </recommendedName>
</protein>
<keyword evidence="1" id="KW-1133">Transmembrane helix</keyword>
<feature type="transmembrane region" description="Helical" evidence="1">
    <location>
        <begin position="188"/>
        <end position="209"/>
    </location>
</feature>
<feature type="transmembrane region" description="Helical" evidence="1">
    <location>
        <begin position="89"/>
        <end position="109"/>
    </location>
</feature>
<dbReference type="RefSeq" id="WP_237872041.1">
    <property type="nucleotide sequence ID" value="NZ_JAKLTR010000007.1"/>
</dbReference>
<evidence type="ECO:0000313" key="2">
    <source>
        <dbReference type="EMBL" id="MCG2615051.1"/>
    </source>
</evidence>
<keyword evidence="1" id="KW-0812">Transmembrane</keyword>
<accession>A0ABS9KRV9</accession>
<dbReference type="EMBL" id="JAKLTR010000007">
    <property type="protein sequence ID" value="MCG2615051.1"/>
    <property type="molecule type" value="Genomic_DNA"/>
</dbReference>
<feature type="transmembrane region" description="Helical" evidence="1">
    <location>
        <begin position="6"/>
        <end position="24"/>
    </location>
</feature>
<keyword evidence="1" id="KW-0472">Membrane</keyword>
<sequence>MTLEIKNILLVCEIIAAVAGLIYYRKTPIKLFSWFLVAVAIIELTGLYMRLKEWYGPLLKFYTLIAIPLQMIMLHGVFIIYFRFTKKKTVPWICLGVYLLSFVTEMLFLTGTKNVYLSASYSTGNICLLVLIMLYFQHIMKTPEIFYLRSGMMFYICTGLLLFYLGSFPFFALFNYLVENYSAFQKKYYWAMMTLSCLMYLTFTAGFIWSKQK</sequence>
<feature type="transmembrane region" description="Helical" evidence="1">
    <location>
        <begin position="115"/>
        <end position="136"/>
    </location>
</feature>
<feature type="transmembrane region" description="Helical" evidence="1">
    <location>
        <begin position="152"/>
        <end position="176"/>
    </location>
</feature>
<feature type="transmembrane region" description="Helical" evidence="1">
    <location>
        <begin position="31"/>
        <end position="49"/>
    </location>
</feature>
<comment type="caution">
    <text evidence="2">The sequence shown here is derived from an EMBL/GenBank/DDBJ whole genome shotgun (WGS) entry which is preliminary data.</text>
</comment>
<reference evidence="2" key="1">
    <citation type="submission" date="2022-01" db="EMBL/GenBank/DDBJ databases">
        <authorList>
            <person name="Jo J.-H."/>
            <person name="Im W.-T."/>
        </authorList>
    </citation>
    <scope>NUCLEOTIDE SEQUENCE</scope>
    <source>
        <strain evidence="2">NA20</strain>
    </source>
</reference>
<dbReference type="Proteomes" id="UP001165367">
    <property type="component" value="Unassembled WGS sequence"/>
</dbReference>
<evidence type="ECO:0000313" key="3">
    <source>
        <dbReference type="Proteomes" id="UP001165367"/>
    </source>
</evidence>
<gene>
    <name evidence="2" type="ORF">LZZ85_12200</name>
</gene>